<evidence type="ECO:0000256" key="1">
    <source>
        <dbReference type="SAM" id="MobiDB-lite"/>
    </source>
</evidence>
<protein>
    <recommendedName>
        <fullName evidence="2">ATP-dependent RNA helicase SUV3 C-terminal domain-containing protein</fullName>
    </recommendedName>
</protein>
<dbReference type="Gene3D" id="1.20.58.1080">
    <property type="match status" value="1"/>
</dbReference>
<dbReference type="AlphaFoldDB" id="A0A0B7B501"/>
<organism evidence="3">
    <name type="scientific">Arion vulgaris</name>
    <dbReference type="NCBI Taxonomy" id="1028688"/>
    <lineage>
        <taxon>Eukaryota</taxon>
        <taxon>Metazoa</taxon>
        <taxon>Spiralia</taxon>
        <taxon>Lophotrochozoa</taxon>
        <taxon>Mollusca</taxon>
        <taxon>Gastropoda</taxon>
        <taxon>Heterobranchia</taxon>
        <taxon>Euthyneura</taxon>
        <taxon>Panpulmonata</taxon>
        <taxon>Eupulmonata</taxon>
        <taxon>Stylommatophora</taxon>
        <taxon>Helicina</taxon>
        <taxon>Arionoidea</taxon>
        <taxon>Arionidae</taxon>
        <taxon>Arion</taxon>
    </lineage>
</organism>
<dbReference type="FunFam" id="1.20.58.1080:FF:000001">
    <property type="entry name" value="ATP-dependent RNA helicase SUPV3L1, mitochondrial"/>
    <property type="match status" value="1"/>
</dbReference>
<feature type="compositionally biased region" description="Basic and acidic residues" evidence="1">
    <location>
        <begin position="172"/>
        <end position="200"/>
    </location>
</feature>
<sequence length="206" mass="24070">MFLKFARRFSRNEPLTLDWLCRQLGWPLKPPGNLVDLVHLECVFDVLDLYLWLSYRFQDLFPDAEMVRELQTELDKIIQIGVKNIVQLVKNQEQGSLGVLEDGEEEFVMKTRKQRSEGMTQQYRRPLDVQAAKVRRADKAEETEAMLSHSKLAHKLVESGVVTKEMLQKLKNEWMNESDRKNKRSERGGTAEDKHKKGESFDDDCN</sequence>
<dbReference type="Pfam" id="PF12513">
    <property type="entry name" value="SUV3_C"/>
    <property type="match status" value="1"/>
</dbReference>
<gene>
    <name evidence="3" type="primary">ORF158825</name>
</gene>
<reference evidence="3" key="1">
    <citation type="submission" date="2014-12" db="EMBL/GenBank/DDBJ databases">
        <title>Insight into the proteome of Arion vulgaris.</title>
        <authorList>
            <person name="Aradska J."/>
            <person name="Bulat T."/>
            <person name="Smidak R."/>
            <person name="Sarate P."/>
            <person name="Gangsoo J."/>
            <person name="Sialana F."/>
            <person name="Bilban M."/>
            <person name="Lubec G."/>
        </authorList>
    </citation>
    <scope>NUCLEOTIDE SEQUENCE</scope>
    <source>
        <tissue evidence="3">Skin</tissue>
    </source>
</reference>
<accession>A0A0B7B501</accession>
<feature type="domain" description="ATP-dependent RNA helicase SUV3 C-terminal" evidence="2">
    <location>
        <begin position="37"/>
        <end position="83"/>
    </location>
</feature>
<evidence type="ECO:0000259" key="2">
    <source>
        <dbReference type="Pfam" id="PF12513"/>
    </source>
</evidence>
<name>A0A0B7B501_9EUPU</name>
<proteinExistence type="predicted"/>
<evidence type="ECO:0000313" key="3">
    <source>
        <dbReference type="EMBL" id="CEK87371.1"/>
    </source>
</evidence>
<dbReference type="EMBL" id="HACG01040506">
    <property type="protein sequence ID" value="CEK87371.1"/>
    <property type="molecule type" value="Transcribed_RNA"/>
</dbReference>
<feature type="region of interest" description="Disordered" evidence="1">
    <location>
        <begin position="172"/>
        <end position="206"/>
    </location>
</feature>
<dbReference type="InterPro" id="IPR022192">
    <property type="entry name" value="SUV3_C"/>
</dbReference>